<proteinExistence type="predicted"/>
<evidence type="ECO:0000256" key="1">
    <source>
        <dbReference type="SAM" id="MobiDB-lite"/>
    </source>
</evidence>
<evidence type="ECO:0000313" key="2">
    <source>
        <dbReference type="EMBL" id="RMZ70103.1"/>
    </source>
</evidence>
<keyword evidence="3" id="KW-1185">Reference proteome</keyword>
<feature type="compositionally biased region" description="Low complexity" evidence="1">
    <location>
        <begin position="66"/>
        <end position="76"/>
    </location>
</feature>
<feature type="compositionally biased region" description="Polar residues" evidence="1">
    <location>
        <begin position="17"/>
        <end position="30"/>
    </location>
</feature>
<feature type="compositionally biased region" description="Low complexity" evidence="1">
    <location>
        <begin position="1"/>
        <end position="16"/>
    </location>
</feature>
<evidence type="ECO:0000313" key="3">
    <source>
        <dbReference type="Proteomes" id="UP000265663"/>
    </source>
</evidence>
<organism evidence="2 3">
    <name type="scientific">Pyrenophora seminiperda CCB06</name>
    <dbReference type="NCBI Taxonomy" id="1302712"/>
    <lineage>
        <taxon>Eukaryota</taxon>
        <taxon>Fungi</taxon>
        <taxon>Dikarya</taxon>
        <taxon>Ascomycota</taxon>
        <taxon>Pezizomycotina</taxon>
        <taxon>Dothideomycetes</taxon>
        <taxon>Pleosporomycetidae</taxon>
        <taxon>Pleosporales</taxon>
        <taxon>Pleosporineae</taxon>
        <taxon>Pleosporaceae</taxon>
        <taxon>Pyrenophora</taxon>
    </lineage>
</organism>
<dbReference type="EMBL" id="KE747824">
    <property type="protein sequence ID" value="RMZ70103.1"/>
    <property type="molecule type" value="Genomic_DNA"/>
</dbReference>
<sequence length="129" mass="14310">MSSYPPLSPSGLPSSPRVNRQMQMLSPIETSYSDTTPRNSSSSPNPTTSEKPKARDIFAEATIPLSPATSASSSGSYNKEDPYAGLAPRKRSGFARLFCCLGREERARRRADRHLEFVKVGEEVHWTEY</sequence>
<protein>
    <submittedName>
        <fullName evidence="2">Uncharacterized protein</fullName>
    </submittedName>
</protein>
<dbReference type="AlphaFoldDB" id="A0A3M7M6I4"/>
<feature type="region of interest" description="Disordered" evidence="1">
    <location>
        <begin position="1"/>
        <end position="86"/>
    </location>
</feature>
<feature type="compositionally biased region" description="Low complexity" evidence="1">
    <location>
        <begin position="31"/>
        <end position="49"/>
    </location>
</feature>
<reference evidence="2 3" key="1">
    <citation type="journal article" date="2014" name="PLoS ONE">
        <title>De novo Genome Assembly of the Fungal Plant Pathogen Pyrenophora semeniperda.</title>
        <authorList>
            <person name="Soliai M.M."/>
            <person name="Meyer S.E."/>
            <person name="Udall J.A."/>
            <person name="Elzinga D.E."/>
            <person name="Hermansen R.A."/>
            <person name="Bodily P.M."/>
            <person name="Hart A.A."/>
            <person name="Coleman C.E."/>
        </authorList>
    </citation>
    <scope>NUCLEOTIDE SEQUENCE [LARGE SCALE GENOMIC DNA]</scope>
    <source>
        <strain evidence="2 3">CCB06</strain>
        <tissue evidence="2">Mycelium</tissue>
    </source>
</reference>
<dbReference type="Proteomes" id="UP000265663">
    <property type="component" value="Unassembled WGS sequence"/>
</dbReference>
<name>A0A3M7M6I4_9PLEO</name>
<accession>A0A3M7M6I4</accession>
<gene>
    <name evidence="2" type="ORF">GMOD_00000157</name>
</gene>